<feature type="region of interest" description="Disordered" evidence="1">
    <location>
        <begin position="125"/>
        <end position="144"/>
    </location>
</feature>
<proteinExistence type="predicted"/>
<feature type="compositionally biased region" description="Basic residues" evidence="1">
    <location>
        <begin position="719"/>
        <end position="771"/>
    </location>
</feature>
<reference evidence="2" key="1">
    <citation type="submission" date="2025-08" db="UniProtKB">
        <authorList>
            <consortium name="Ensembl"/>
        </authorList>
    </citation>
    <scope>IDENTIFICATION</scope>
</reference>
<dbReference type="Proteomes" id="UP000694569">
    <property type="component" value="Unplaced"/>
</dbReference>
<feature type="compositionally biased region" description="Polar residues" evidence="1">
    <location>
        <begin position="193"/>
        <end position="203"/>
    </location>
</feature>
<dbReference type="OrthoDB" id="6162636at2759"/>
<keyword evidence="3" id="KW-1185">Reference proteome</keyword>
<dbReference type="InterPro" id="IPR026195">
    <property type="entry name" value="PSGL-1"/>
</dbReference>
<dbReference type="Ensembl" id="ENSLLET00000007127.1">
    <property type="protein sequence ID" value="ENSLLEP00000006847.1"/>
    <property type="gene ID" value="ENSLLEG00000004318.1"/>
</dbReference>
<dbReference type="GO" id="GO:0050901">
    <property type="term" value="P:leukocyte tethering or rolling"/>
    <property type="evidence" value="ECO:0007669"/>
    <property type="project" value="TreeGrafter"/>
</dbReference>
<evidence type="ECO:0000313" key="3">
    <source>
        <dbReference type="Proteomes" id="UP000694569"/>
    </source>
</evidence>
<organism evidence="2 3">
    <name type="scientific">Leptobrachium leishanense</name>
    <name type="common">Leishan spiny toad</name>
    <dbReference type="NCBI Taxonomy" id="445787"/>
    <lineage>
        <taxon>Eukaryota</taxon>
        <taxon>Metazoa</taxon>
        <taxon>Chordata</taxon>
        <taxon>Craniata</taxon>
        <taxon>Vertebrata</taxon>
        <taxon>Euteleostomi</taxon>
        <taxon>Amphibia</taxon>
        <taxon>Batrachia</taxon>
        <taxon>Anura</taxon>
        <taxon>Pelobatoidea</taxon>
        <taxon>Megophryidae</taxon>
        <taxon>Leptobrachium</taxon>
    </lineage>
</organism>
<dbReference type="GO" id="GO:0005886">
    <property type="term" value="C:plasma membrane"/>
    <property type="evidence" value="ECO:0007669"/>
    <property type="project" value="TreeGrafter"/>
</dbReference>
<dbReference type="PANTHER" id="PTHR17384">
    <property type="entry name" value="P-SELECTIN GLYCOPROTEIN LIGAND-1"/>
    <property type="match status" value="1"/>
</dbReference>
<evidence type="ECO:0000313" key="2">
    <source>
        <dbReference type="Ensembl" id="ENSLLEP00000006847.1"/>
    </source>
</evidence>
<reference evidence="2" key="2">
    <citation type="submission" date="2025-09" db="UniProtKB">
        <authorList>
            <consortium name="Ensembl"/>
        </authorList>
    </citation>
    <scope>IDENTIFICATION</scope>
</reference>
<protein>
    <submittedName>
        <fullName evidence="2">Uncharacterized protein</fullName>
    </submittedName>
</protein>
<name>A0A8C5P914_9ANUR</name>
<dbReference type="GeneTree" id="ENSGT01010000224580"/>
<dbReference type="AlphaFoldDB" id="A0A8C5P914"/>
<accession>A0A8C5P914</accession>
<dbReference type="PANTHER" id="PTHR17384:SF7">
    <property type="entry name" value="P-SELECTIN GLYCOPROTEIN LIGAND 1"/>
    <property type="match status" value="1"/>
</dbReference>
<feature type="region of interest" description="Disordered" evidence="1">
    <location>
        <begin position="714"/>
        <end position="772"/>
    </location>
</feature>
<feature type="region of interest" description="Disordered" evidence="1">
    <location>
        <begin position="176"/>
        <end position="205"/>
    </location>
</feature>
<evidence type="ECO:0000256" key="1">
    <source>
        <dbReference type="SAM" id="MobiDB-lite"/>
    </source>
</evidence>
<sequence length="859" mass="96019">MITASWAHFTHRRTPVPDRMLKPSHSESAVIQIVMEYLRKAIQDILQHLDSVFASMQQGLNDTSTKVCTPAPKKVGRGPLTSEEIARRRSQKLCFYCGEPSHSISECLVRPPKLPRTFPGVSNETLQSPVLPGATPKSAPVKSKRTFSIKAREPFSTPPVFPMPSEALPTKFKKAVPVKSASTRPKREIVPTKSLSRKSTPAKTRTVYKKSMEAYSDKLLRCQPNRMVSLDTYPEVTDLEDPHPAETMEFESTLPPECEPEIPMELAAASPSQTPTTLNQHSRYLGVAVYAPATVFKSSVKPEPRNLEANSCLHDLEESLLLQSPAAPILRRALGFKKVETPTPHSRKSGLVSGQPCQAYIGTTVSTPEGTITMEPLPPGFTYGSNGTVVRYADLQVFQNPKSAWRSLHNNVVTALQPAGSPAVAALHIAGSPAVTALQPAGFQEPCRTEVRVQEPCRTKVQVQVQEPCCTEVRVQEPCCTEVQVQEPCCTEVQVQEPCCTEVQVQEPCRTEVQVQEPCRTEVRVQEPCCTEVQVQEPCCTEVQVQEPCCTEVQVQEPCCTEVRVQEPCCTEVQEPCCTEVQVQEPCCTEVQVQEPCCTEVQVQEPCCTEVQVQEPRCTEVQVQEPCCTEVQVQEPRCTEVQVQEPCCTEVQVQEPCCTEVQVQEPCCTEVQEPRCTEVQEPRCTEVQEPRCTEVQEPRCTEVQEPRCTEVQVQSRAVPRSRSRSHAVPRSRSRSRAVPRSRSRSRAVPRSRSRAVPRSRSRSRAVPRSKPRLLPPKQHLWTLIPLQLPCQLLVKPVRLVKSWYLSLPWQLRCILLQLNEACLKEGSTLPSGLQHKRPWKCRQPDLSLKLPTVLPESLQ</sequence>